<evidence type="ECO:0008006" key="3">
    <source>
        <dbReference type="Google" id="ProtNLM"/>
    </source>
</evidence>
<protein>
    <recommendedName>
        <fullName evidence="3">PAS domain-containing protein</fullName>
    </recommendedName>
</protein>
<dbReference type="Proteomes" id="UP000326202">
    <property type="component" value="Chromosome"/>
</dbReference>
<proteinExistence type="predicted"/>
<accession>A0A5J6MFY7</accession>
<dbReference type="RefSeq" id="WP_191908393.1">
    <property type="nucleotide sequence ID" value="NZ_CP042906.1"/>
</dbReference>
<dbReference type="KEGG" id="htq:FRZ44_06480"/>
<dbReference type="Pfam" id="PF07310">
    <property type="entry name" value="PAS_5"/>
    <property type="match status" value="1"/>
</dbReference>
<keyword evidence="2" id="KW-1185">Reference proteome</keyword>
<sequence length="173" mass="19818">MASWTDIGRTTAPMIRQLHDYWLSKRGGAAVPDRARIDPAEIKSLLPNILIAEASDPPFRVRYRLIGSRIAAASGMDLTDRYLDELVAADDENRWLDYYRQAWSERIPVYGDAMVPTLHGDEFRYEFGIFPLTKGGIEVAQFIALEDYGGREPKLKQIEDRMTPWRAADKSRR</sequence>
<gene>
    <name evidence="1" type="ORF">FRZ44_06480</name>
</gene>
<dbReference type="EMBL" id="CP042906">
    <property type="protein sequence ID" value="QEX15365.1"/>
    <property type="molecule type" value="Genomic_DNA"/>
</dbReference>
<reference evidence="1 2" key="1">
    <citation type="submission" date="2019-08" db="EMBL/GenBank/DDBJ databases">
        <title>Hyperibacter terrae gen. nov., sp. nov. and Hyperibacter viscosus sp. nov., two new members in the family Rhodospirillaceae isolated from the rhizosphere of Hypericum perforatum.</title>
        <authorList>
            <person name="Noviana Z."/>
        </authorList>
    </citation>
    <scope>NUCLEOTIDE SEQUENCE [LARGE SCALE GENOMIC DNA]</scope>
    <source>
        <strain evidence="1 2">R5913</strain>
    </source>
</reference>
<dbReference type="AlphaFoldDB" id="A0A5J6MFY7"/>
<organism evidence="1 2">
    <name type="scientific">Hypericibacter terrae</name>
    <dbReference type="NCBI Taxonomy" id="2602015"/>
    <lineage>
        <taxon>Bacteria</taxon>
        <taxon>Pseudomonadati</taxon>
        <taxon>Pseudomonadota</taxon>
        <taxon>Alphaproteobacteria</taxon>
        <taxon>Rhodospirillales</taxon>
        <taxon>Dongiaceae</taxon>
        <taxon>Hypericibacter</taxon>
    </lineage>
</organism>
<dbReference type="InterPro" id="IPR009922">
    <property type="entry name" value="DUF1457"/>
</dbReference>
<evidence type="ECO:0000313" key="1">
    <source>
        <dbReference type="EMBL" id="QEX15365.1"/>
    </source>
</evidence>
<name>A0A5J6MFY7_9PROT</name>
<evidence type="ECO:0000313" key="2">
    <source>
        <dbReference type="Proteomes" id="UP000326202"/>
    </source>
</evidence>